<feature type="transmembrane region" description="Helical" evidence="8">
    <location>
        <begin position="263"/>
        <end position="286"/>
    </location>
</feature>
<feature type="transmembrane region" description="Helical" evidence="8">
    <location>
        <begin position="176"/>
        <end position="193"/>
    </location>
</feature>
<dbReference type="CDD" id="cd06173">
    <property type="entry name" value="MFS_MefA_like"/>
    <property type="match status" value="1"/>
</dbReference>
<feature type="transmembrane region" description="Helical" evidence="8">
    <location>
        <begin position="356"/>
        <end position="376"/>
    </location>
</feature>
<comment type="subcellular location">
    <subcellularLocation>
        <location evidence="1">Cell membrane</location>
        <topology evidence="1">Multi-pass membrane protein</topology>
    </subcellularLocation>
</comment>
<keyword evidence="6 8" id="KW-0472">Membrane</keyword>
<evidence type="ECO:0000256" key="6">
    <source>
        <dbReference type="ARBA" id="ARBA00023136"/>
    </source>
</evidence>
<sequence>MSGKDNHKEEGLGRDFWWYRGGEFLSDLGSSAQTLAVAWWILETTGSAASMATVLVPTILSVLVFSPLLAPLGDRFSRKKIMLWANVGLILTVSTMAWLFLIGGMTMFLLIALSIASSFFGCLFEAGSAAVVSNLVKAEQLQKANQSIQTLNSVVGLLGAAFGATMVATIGIEGAVLVNLGSFFASLIGISLIQQNTKPKRENNETDETLTIKTWSEDIYLGFRALAKVRVVLALFVLILLSNALAYPVIVLIPYLVKETLGLSPYYVGILESALAIGAILGATTLSFMTKRMTNYRTFFLGITLNALMLLIPVVMQSYWALVIGLMISTAGCIWINILIQTQITVAVPDHFRSRILSSLGIVSGLAIPVGIALAGPLTDHFGAWSTFFALAALSALVVPLYALIPNIATFFNTPAEEVGEWMNKTYPDAFDGETETSEAKPAEQVS</sequence>
<dbReference type="AlphaFoldDB" id="A0A4Q0YU72"/>
<keyword evidence="4 8" id="KW-0812">Transmembrane</keyword>
<feature type="transmembrane region" description="Helical" evidence="8">
    <location>
        <begin position="231"/>
        <end position="257"/>
    </location>
</feature>
<dbReference type="PANTHER" id="PTHR23513">
    <property type="entry name" value="INTEGRAL MEMBRANE EFFLUX PROTEIN-RELATED"/>
    <property type="match status" value="1"/>
</dbReference>
<name>A0A4Q0YU72_9GAMM</name>
<evidence type="ECO:0000256" key="3">
    <source>
        <dbReference type="ARBA" id="ARBA00022475"/>
    </source>
</evidence>
<dbReference type="InterPro" id="IPR010290">
    <property type="entry name" value="TM_effector"/>
</dbReference>
<evidence type="ECO:0000256" key="4">
    <source>
        <dbReference type="ARBA" id="ARBA00022692"/>
    </source>
</evidence>
<feature type="transmembrane region" description="Helical" evidence="8">
    <location>
        <begin position="322"/>
        <end position="344"/>
    </location>
</feature>
<evidence type="ECO:0000313" key="11">
    <source>
        <dbReference type="Proteomes" id="UP000290287"/>
    </source>
</evidence>
<gene>
    <name evidence="10" type="ORF">CS022_08055</name>
</gene>
<feature type="domain" description="Major facilitator superfamily (MFS) profile" evidence="9">
    <location>
        <begin position="232"/>
        <end position="447"/>
    </location>
</feature>
<dbReference type="SUPFAM" id="SSF103473">
    <property type="entry name" value="MFS general substrate transporter"/>
    <property type="match status" value="1"/>
</dbReference>
<dbReference type="PANTHER" id="PTHR23513:SF6">
    <property type="entry name" value="MAJOR FACILITATOR SUPERFAMILY ASSOCIATED DOMAIN-CONTAINING PROTEIN"/>
    <property type="match status" value="1"/>
</dbReference>
<keyword evidence="11" id="KW-1185">Reference proteome</keyword>
<feature type="transmembrane region" description="Helical" evidence="8">
    <location>
        <begin position="81"/>
        <end position="101"/>
    </location>
</feature>
<keyword evidence="5 8" id="KW-1133">Transmembrane helix</keyword>
<feature type="compositionally biased region" description="Basic and acidic residues" evidence="7">
    <location>
        <begin position="438"/>
        <end position="447"/>
    </location>
</feature>
<evidence type="ECO:0000259" key="9">
    <source>
        <dbReference type="PROSITE" id="PS50850"/>
    </source>
</evidence>
<feature type="transmembrane region" description="Helical" evidence="8">
    <location>
        <begin position="382"/>
        <end position="405"/>
    </location>
</feature>
<keyword evidence="2" id="KW-0813">Transport</keyword>
<feature type="transmembrane region" description="Helical" evidence="8">
    <location>
        <begin position="298"/>
        <end position="316"/>
    </location>
</feature>
<evidence type="ECO:0000256" key="5">
    <source>
        <dbReference type="ARBA" id="ARBA00022989"/>
    </source>
</evidence>
<evidence type="ECO:0000256" key="2">
    <source>
        <dbReference type="ARBA" id="ARBA00022448"/>
    </source>
</evidence>
<dbReference type="PROSITE" id="PS50850">
    <property type="entry name" value="MFS"/>
    <property type="match status" value="1"/>
</dbReference>
<feature type="transmembrane region" description="Helical" evidence="8">
    <location>
        <begin position="107"/>
        <end position="136"/>
    </location>
</feature>
<feature type="transmembrane region" description="Helical" evidence="8">
    <location>
        <begin position="148"/>
        <end position="170"/>
    </location>
</feature>
<proteinExistence type="predicted"/>
<protein>
    <recommendedName>
        <fullName evidence="9">Major facilitator superfamily (MFS) profile domain-containing protein</fullName>
    </recommendedName>
</protein>
<dbReference type="InterPro" id="IPR020846">
    <property type="entry name" value="MFS_dom"/>
</dbReference>
<dbReference type="Proteomes" id="UP000290287">
    <property type="component" value="Unassembled WGS sequence"/>
</dbReference>
<comment type="caution">
    <text evidence="10">The sequence shown here is derived from an EMBL/GenBank/DDBJ whole genome shotgun (WGS) entry which is preliminary data.</text>
</comment>
<dbReference type="OrthoDB" id="7012429at2"/>
<feature type="region of interest" description="Disordered" evidence="7">
    <location>
        <begin position="428"/>
        <end position="447"/>
    </location>
</feature>
<evidence type="ECO:0000256" key="1">
    <source>
        <dbReference type="ARBA" id="ARBA00004651"/>
    </source>
</evidence>
<dbReference type="GO" id="GO:0022857">
    <property type="term" value="F:transmembrane transporter activity"/>
    <property type="evidence" value="ECO:0007669"/>
    <property type="project" value="InterPro"/>
</dbReference>
<organism evidence="10 11">
    <name type="scientific">Veronia nyctiphanis</name>
    <dbReference type="NCBI Taxonomy" id="1278244"/>
    <lineage>
        <taxon>Bacteria</taxon>
        <taxon>Pseudomonadati</taxon>
        <taxon>Pseudomonadota</taxon>
        <taxon>Gammaproteobacteria</taxon>
        <taxon>Vibrionales</taxon>
        <taxon>Vibrionaceae</taxon>
        <taxon>Veronia</taxon>
    </lineage>
</organism>
<dbReference type="EMBL" id="PEIB01000007">
    <property type="protein sequence ID" value="RXJ73684.1"/>
    <property type="molecule type" value="Genomic_DNA"/>
</dbReference>
<feature type="transmembrane region" description="Helical" evidence="8">
    <location>
        <begin position="48"/>
        <end position="69"/>
    </location>
</feature>
<dbReference type="InterPro" id="IPR036259">
    <property type="entry name" value="MFS_trans_sf"/>
</dbReference>
<evidence type="ECO:0000256" key="8">
    <source>
        <dbReference type="SAM" id="Phobius"/>
    </source>
</evidence>
<keyword evidence="3" id="KW-1003">Cell membrane</keyword>
<dbReference type="GO" id="GO:0005886">
    <property type="term" value="C:plasma membrane"/>
    <property type="evidence" value="ECO:0007669"/>
    <property type="project" value="UniProtKB-SubCell"/>
</dbReference>
<reference evidence="10 11" key="1">
    <citation type="submission" date="2017-10" db="EMBL/GenBank/DDBJ databases">
        <title>Nyctiphanis sp. nov., isolated from the stomach of the euphausiid Nyctiphanes simplex (Hansen, 1911) in the Gulf of California.</title>
        <authorList>
            <person name="Gomez-Gil B."/>
            <person name="Aguilar-Mendez M."/>
            <person name="Lopez-Cortes A."/>
            <person name="Gomez-Gutierrez J."/>
            <person name="Roque A."/>
            <person name="Lang E."/>
            <person name="Gonzalez-Castillo A."/>
        </authorList>
    </citation>
    <scope>NUCLEOTIDE SEQUENCE [LARGE SCALE GENOMIC DNA]</scope>
    <source>
        <strain evidence="10 11">CAIM 600</strain>
    </source>
</reference>
<evidence type="ECO:0000313" key="10">
    <source>
        <dbReference type="EMBL" id="RXJ73684.1"/>
    </source>
</evidence>
<dbReference type="Pfam" id="PF05977">
    <property type="entry name" value="MFS_3"/>
    <property type="match status" value="1"/>
</dbReference>
<dbReference type="Gene3D" id="1.20.1250.20">
    <property type="entry name" value="MFS general substrate transporter like domains"/>
    <property type="match status" value="1"/>
</dbReference>
<accession>A0A4Q0YU72</accession>
<dbReference type="RefSeq" id="WP_129121848.1">
    <property type="nucleotide sequence ID" value="NZ_PEIB01000007.1"/>
</dbReference>
<evidence type="ECO:0000256" key="7">
    <source>
        <dbReference type="SAM" id="MobiDB-lite"/>
    </source>
</evidence>